<dbReference type="Gene3D" id="3.10.129.10">
    <property type="entry name" value="Hotdog Thioesterase"/>
    <property type="match status" value="1"/>
</dbReference>
<evidence type="ECO:0000313" key="4">
    <source>
        <dbReference type="EMBL" id="CAD7091210.1"/>
    </source>
</evidence>
<gene>
    <name evidence="4" type="ORF">HERILL_LOCUS13636</name>
</gene>
<dbReference type="Proteomes" id="UP000594454">
    <property type="component" value="Chromosome 5"/>
</dbReference>
<evidence type="ECO:0000256" key="2">
    <source>
        <dbReference type="ARBA" id="ARBA00041112"/>
    </source>
</evidence>
<dbReference type="AlphaFoldDB" id="A0A7R8V3X7"/>
<accession>A0A7R8V3X7</accession>
<proteinExistence type="inferred from homology"/>
<dbReference type="SUPFAM" id="SSF54637">
    <property type="entry name" value="Thioesterase/thiol ester dehydrase-isomerase"/>
    <property type="match status" value="1"/>
</dbReference>
<keyword evidence="3" id="KW-0812">Transmembrane</keyword>
<dbReference type="CDD" id="cd00586">
    <property type="entry name" value="4HBT"/>
    <property type="match status" value="1"/>
</dbReference>
<dbReference type="PANTHER" id="PTHR12475">
    <property type="match status" value="1"/>
</dbReference>
<evidence type="ECO:0000313" key="5">
    <source>
        <dbReference type="Proteomes" id="UP000594454"/>
    </source>
</evidence>
<feature type="transmembrane region" description="Helical" evidence="3">
    <location>
        <begin position="6"/>
        <end position="28"/>
    </location>
</feature>
<evidence type="ECO:0000256" key="3">
    <source>
        <dbReference type="SAM" id="Phobius"/>
    </source>
</evidence>
<dbReference type="FunCoup" id="A0A7R8V3X7">
    <property type="interactions" value="4"/>
</dbReference>
<keyword evidence="3" id="KW-1133">Transmembrane helix</keyword>
<keyword evidence="5" id="KW-1185">Reference proteome</keyword>
<comment type="similarity">
    <text evidence="1">Belongs to the THEM6 family.</text>
</comment>
<dbReference type="InterPro" id="IPR051490">
    <property type="entry name" value="THEM6_lcsJ_thioesterase"/>
</dbReference>
<keyword evidence="3" id="KW-0472">Membrane</keyword>
<name>A0A7R8V3X7_HERIL</name>
<dbReference type="EMBL" id="LR899013">
    <property type="protein sequence ID" value="CAD7091210.1"/>
    <property type="molecule type" value="Genomic_DNA"/>
</dbReference>
<dbReference type="OMA" id="MEHRFLR"/>
<dbReference type="Pfam" id="PF13279">
    <property type="entry name" value="4HBT_2"/>
    <property type="match status" value="1"/>
</dbReference>
<organism evidence="4 5">
    <name type="scientific">Hermetia illucens</name>
    <name type="common">Black soldier fly</name>
    <dbReference type="NCBI Taxonomy" id="343691"/>
    <lineage>
        <taxon>Eukaryota</taxon>
        <taxon>Metazoa</taxon>
        <taxon>Ecdysozoa</taxon>
        <taxon>Arthropoda</taxon>
        <taxon>Hexapoda</taxon>
        <taxon>Insecta</taxon>
        <taxon>Pterygota</taxon>
        <taxon>Neoptera</taxon>
        <taxon>Endopterygota</taxon>
        <taxon>Diptera</taxon>
        <taxon>Brachycera</taxon>
        <taxon>Stratiomyomorpha</taxon>
        <taxon>Stratiomyidae</taxon>
        <taxon>Hermetiinae</taxon>
        <taxon>Hermetia</taxon>
    </lineage>
</organism>
<dbReference type="InParanoid" id="A0A7R8V3X7"/>
<dbReference type="OrthoDB" id="265761at2759"/>
<protein>
    <recommendedName>
        <fullName evidence="2">Protein THEM6</fullName>
    </recommendedName>
</protein>
<evidence type="ECO:0000256" key="1">
    <source>
        <dbReference type="ARBA" id="ARBA00038228"/>
    </source>
</evidence>
<reference evidence="4 5" key="1">
    <citation type="submission" date="2020-11" db="EMBL/GenBank/DDBJ databases">
        <authorList>
            <person name="Wallbank WR R."/>
            <person name="Pardo Diaz C."/>
            <person name="Kozak K."/>
            <person name="Martin S."/>
            <person name="Jiggins C."/>
            <person name="Moest M."/>
            <person name="Warren A I."/>
            <person name="Generalovic N T."/>
            <person name="Byers J.R.P. K."/>
            <person name="Montejo-Kovacevich G."/>
            <person name="Yen C E."/>
        </authorList>
    </citation>
    <scope>NUCLEOTIDE SEQUENCE [LARGE SCALE GENOMIC DNA]</scope>
</reference>
<sequence length="231" mass="26640">MVYWCYILATALGALVVLYGLLEIHYFLRMCLCVFLARYIKKKSHILDTTKVTGVCLTNDIDTLLYHMNNARYLREIDFARVDFYERTHLYRTILSKGGGVVQGATTIRYRRFIRPFSIFRLTSRIVYWDGQSIFMEHRFLSPRDDFIHCIAICRQRIINCSVDEVMSQLLGGNLVANGGTSTDFHPSARIGPDSLENGDVMTKLKPELPTEIAKWMEYNEISSKKLRSGC</sequence>
<dbReference type="InterPro" id="IPR029069">
    <property type="entry name" value="HotDog_dom_sf"/>
</dbReference>
<dbReference type="PANTHER" id="PTHR12475:SF11">
    <property type="entry name" value="PROTEIN THEM6"/>
    <property type="match status" value="1"/>
</dbReference>